<reference evidence="1" key="1">
    <citation type="submission" date="2019-10" db="EMBL/GenBank/DDBJ databases">
        <authorList>
            <consortium name="DOE Joint Genome Institute"/>
            <person name="Kuo A."/>
            <person name="Miyauchi S."/>
            <person name="Kiss E."/>
            <person name="Drula E."/>
            <person name="Kohler A."/>
            <person name="Sanchez-Garcia M."/>
            <person name="Andreopoulos B."/>
            <person name="Barry K.W."/>
            <person name="Bonito G."/>
            <person name="Buee M."/>
            <person name="Carver A."/>
            <person name="Chen C."/>
            <person name="Cichocki N."/>
            <person name="Clum A."/>
            <person name="Culley D."/>
            <person name="Crous P.W."/>
            <person name="Fauchery L."/>
            <person name="Girlanda M."/>
            <person name="Hayes R."/>
            <person name="Keri Z."/>
            <person name="Labutti K."/>
            <person name="Lipzen A."/>
            <person name="Lombard V."/>
            <person name="Magnuson J."/>
            <person name="Maillard F."/>
            <person name="Morin E."/>
            <person name="Murat C."/>
            <person name="Nolan M."/>
            <person name="Ohm R."/>
            <person name="Pangilinan J."/>
            <person name="Pereira M."/>
            <person name="Perotto S."/>
            <person name="Peter M."/>
            <person name="Riley R."/>
            <person name="Sitrit Y."/>
            <person name="Stielow B."/>
            <person name="Szollosi G."/>
            <person name="Zifcakova L."/>
            <person name="Stursova M."/>
            <person name="Spatafora J.W."/>
            <person name="Tedersoo L."/>
            <person name="Vaario L.-M."/>
            <person name="Yamada A."/>
            <person name="Yan M."/>
            <person name="Wang P."/>
            <person name="Xu J."/>
            <person name="Bruns T."/>
            <person name="Baldrian P."/>
            <person name="Vilgalys R."/>
            <person name="Henrissat B."/>
            <person name="Grigoriev I.V."/>
            <person name="Hibbett D."/>
            <person name="Nagy L.G."/>
            <person name="Martin F.M."/>
        </authorList>
    </citation>
    <scope>NUCLEOTIDE SEQUENCE</scope>
    <source>
        <strain evidence="1">P2</strain>
    </source>
</reference>
<dbReference type="EMBL" id="MU118037">
    <property type="protein sequence ID" value="KAF9647295.1"/>
    <property type="molecule type" value="Genomic_DNA"/>
</dbReference>
<dbReference type="Proteomes" id="UP000886501">
    <property type="component" value="Unassembled WGS sequence"/>
</dbReference>
<sequence>MAIPTFISQYPGVSWLMFSLPKIVAPAFLVYTFISSSVGLLVGWESLERSRWKIVVASALTFPIASFCSITWRRWRIAYRARSLGATTPPVIAGRLPGSLDIVWLGAKSRFTAYPGDRVDGWLRESNQTMIFRILFEDRIFTTEPAYIKSILAIDFEKFGKGERFHGLMGPLLGHGIFNTDGAPWKFHRSMSRPFFAKEKIQHFQIFDRHANDTVGQIRDRLREGVPIDIQDAVSRYTLDCATEFLFGTDVCSLSAGLRYPPGHRFSVRAQSHPSNLFAKAFRGAQEAVARRFHYSSFWPLIEFWRNEVDTRMGIISEFVDPIISAALEKKREEKLSPDVEEEDTLLQYLINESTDHKFIKDETINIMIAGRDTTASTLTFAVAMLADNPHVLRRLREEILSVLGTNQVPTFEHVREMKYLRAVINETLRLYPPVPFNVRCATEEILWQSTTGGQPIYIPKGSSCIYSIFLMHRREDLWGPDALVFDPDRFLDDRLRKYLLPNPFIFLPFNAGPRICLGQQFAYNEVSLFLIRLLQTFSGICFAPDADPSSLPPASWKTGEARRPIERVWLKTHLTLYANNGCWFRMREAENGTVEVR</sequence>
<keyword evidence="2" id="KW-1185">Reference proteome</keyword>
<accession>A0ACB6ZD22</accession>
<proteinExistence type="predicted"/>
<evidence type="ECO:0000313" key="1">
    <source>
        <dbReference type="EMBL" id="KAF9647295.1"/>
    </source>
</evidence>
<comment type="caution">
    <text evidence="1">The sequence shown here is derived from an EMBL/GenBank/DDBJ whole genome shotgun (WGS) entry which is preliminary data.</text>
</comment>
<evidence type="ECO:0000313" key="2">
    <source>
        <dbReference type="Proteomes" id="UP000886501"/>
    </source>
</evidence>
<gene>
    <name evidence="1" type="ORF">BDM02DRAFT_3098377</name>
</gene>
<name>A0ACB6ZD22_THEGA</name>
<organism evidence="1 2">
    <name type="scientific">Thelephora ganbajun</name>
    <name type="common">Ganba fungus</name>
    <dbReference type="NCBI Taxonomy" id="370292"/>
    <lineage>
        <taxon>Eukaryota</taxon>
        <taxon>Fungi</taxon>
        <taxon>Dikarya</taxon>
        <taxon>Basidiomycota</taxon>
        <taxon>Agaricomycotina</taxon>
        <taxon>Agaricomycetes</taxon>
        <taxon>Thelephorales</taxon>
        <taxon>Thelephoraceae</taxon>
        <taxon>Thelephora</taxon>
    </lineage>
</organism>
<reference evidence="1" key="2">
    <citation type="journal article" date="2020" name="Nat. Commun.">
        <title>Large-scale genome sequencing of mycorrhizal fungi provides insights into the early evolution of symbiotic traits.</title>
        <authorList>
            <person name="Miyauchi S."/>
            <person name="Kiss E."/>
            <person name="Kuo A."/>
            <person name="Drula E."/>
            <person name="Kohler A."/>
            <person name="Sanchez-Garcia M."/>
            <person name="Morin E."/>
            <person name="Andreopoulos B."/>
            <person name="Barry K.W."/>
            <person name="Bonito G."/>
            <person name="Buee M."/>
            <person name="Carver A."/>
            <person name="Chen C."/>
            <person name="Cichocki N."/>
            <person name="Clum A."/>
            <person name="Culley D."/>
            <person name="Crous P.W."/>
            <person name="Fauchery L."/>
            <person name="Girlanda M."/>
            <person name="Hayes R.D."/>
            <person name="Keri Z."/>
            <person name="LaButti K."/>
            <person name="Lipzen A."/>
            <person name="Lombard V."/>
            <person name="Magnuson J."/>
            <person name="Maillard F."/>
            <person name="Murat C."/>
            <person name="Nolan M."/>
            <person name="Ohm R.A."/>
            <person name="Pangilinan J."/>
            <person name="Pereira M.F."/>
            <person name="Perotto S."/>
            <person name="Peter M."/>
            <person name="Pfister S."/>
            <person name="Riley R."/>
            <person name="Sitrit Y."/>
            <person name="Stielow J.B."/>
            <person name="Szollosi G."/>
            <person name="Zifcakova L."/>
            <person name="Stursova M."/>
            <person name="Spatafora J.W."/>
            <person name="Tedersoo L."/>
            <person name="Vaario L.M."/>
            <person name="Yamada A."/>
            <person name="Yan M."/>
            <person name="Wang P."/>
            <person name="Xu J."/>
            <person name="Bruns T."/>
            <person name="Baldrian P."/>
            <person name="Vilgalys R."/>
            <person name="Dunand C."/>
            <person name="Henrissat B."/>
            <person name="Grigoriev I.V."/>
            <person name="Hibbett D."/>
            <person name="Nagy L.G."/>
            <person name="Martin F.M."/>
        </authorList>
    </citation>
    <scope>NUCLEOTIDE SEQUENCE</scope>
    <source>
        <strain evidence="1">P2</strain>
    </source>
</reference>
<protein>
    <submittedName>
        <fullName evidence="1">Cytochrome P450</fullName>
    </submittedName>
</protein>